<name>A0ABV2Q5T9_9BURK</name>
<gene>
    <name evidence="2" type="ORF">ABIE13_001500</name>
</gene>
<accession>A0ABV2Q5T9</accession>
<dbReference type="InterPro" id="IPR022109">
    <property type="entry name" value="DUF3649"/>
</dbReference>
<keyword evidence="3" id="KW-1185">Reference proteome</keyword>
<dbReference type="Proteomes" id="UP001549320">
    <property type="component" value="Unassembled WGS sequence"/>
</dbReference>
<protein>
    <submittedName>
        <fullName evidence="2">Membrane protein YqjE</fullName>
    </submittedName>
</protein>
<comment type="caution">
    <text evidence="2">The sequence shown here is derived from an EMBL/GenBank/DDBJ whole genome shotgun (WGS) entry which is preliminary data.</text>
</comment>
<evidence type="ECO:0000313" key="2">
    <source>
        <dbReference type="EMBL" id="MET4576391.1"/>
    </source>
</evidence>
<feature type="transmembrane region" description="Helical" evidence="1">
    <location>
        <begin position="81"/>
        <end position="100"/>
    </location>
</feature>
<evidence type="ECO:0000313" key="3">
    <source>
        <dbReference type="Proteomes" id="UP001549320"/>
    </source>
</evidence>
<feature type="transmembrane region" description="Helical" evidence="1">
    <location>
        <begin position="25"/>
        <end position="47"/>
    </location>
</feature>
<sequence>MNNQGHTGRSLGEAASYRLAVASRVLAAVIGGYALTSVMVMLLSVIWPAPRAQAVMWASMLSFALYAAVTVWVFATSSATRAWVGLLTATAVVALLLWLFRAGAAA</sequence>
<keyword evidence="1" id="KW-1133">Transmembrane helix</keyword>
<reference evidence="2 3" key="1">
    <citation type="submission" date="2024-06" db="EMBL/GenBank/DDBJ databases">
        <title>Sorghum-associated microbial communities from plants grown in Nebraska, USA.</title>
        <authorList>
            <person name="Schachtman D."/>
        </authorList>
    </citation>
    <scope>NUCLEOTIDE SEQUENCE [LARGE SCALE GENOMIC DNA]</scope>
    <source>
        <strain evidence="2 3">2709</strain>
    </source>
</reference>
<dbReference type="EMBL" id="JBEPSH010000003">
    <property type="protein sequence ID" value="MET4576391.1"/>
    <property type="molecule type" value="Genomic_DNA"/>
</dbReference>
<dbReference type="Pfam" id="PF12365">
    <property type="entry name" value="DUF3649"/>
    <property type="match status" value="1"/>
</dbReference>
<keyword evidence="1" id="KW-0472">Membrane</keyword>
<keyword evidence="1" id="KW-0812">Transmembrane</keyword>
<dbReference type="RefSeq" id="WP_354442476.1">
    <property type="nucleotide sequence ID" value="NZ_JBEPSH010000003.1"/>
</dbReference>
<organism evidence="2 3">
    <name type="scientific">Ottowia thiooxydans</name>
    <dbReference type="NCBI Taxonomy" id="219182"/>
    <lineage>
        <taxon>Bacteria</taxon>
        <taxon>Pseudomonadati</taxon>
        <taxon>Pseudomonadota</taxon>
        <taxon>Betaproteobacteria</taxon>
        <taxon>Burkholderiales</taxon>
        <taxon>Comamonadaceae</taxon>
        <taxon>Ottowia</taxon>
    </lineage>
</organism>
<feature type="transmembrane region" description="Helical" evidence="1">
    <location>
        <begin position="54"/>
        <end position="75"/>
    </location>
</feature>
<evidence type="ECO:0000256" key="1">
    <source>
        <dbReference type="SAM" id="Phobius"/>
    </source>
</evidence>
<proteinExistence type="predicted"/>